<keyword evidence="1" id="KW-0805">Transcription regulation</keyword>
<name>A0ABY6CYR5_9BACT</name>
<evidence type="ECO:0000256" key="1">
    <source>
        <dbReference type="ARBA" id="ARBA00023015"/>
    </source>
</evidence>
<keyword evidence="6" id="KW-1185">Reference proteome</keyword>
<evidence type="ECO:0000313" key="6">
    <source>
        <dbReference type="Proteomes" id="UP001062165"/>
    </source>
</evidence>
<reference evidence="5" key="1">
    <citation type="submission" date="2022-10" db="EMBL/GenBank/DDBJ databases">
        <title>Comparative genomics and taxonomic characterization of three novel marine species of genus Reichenbachiella exhibiting antioxidant and polysaccharide degradation activities.</title>
        <authorList>
            <person name="Muhammad N."/>
            <person name="Lee Y.-J."/>
            <person name="Ko J."/>
            <person name="Kim S.-G."/>
        </authorList>
    </citation>
    <scope>NUCLEOTIDE SEQUENCE</scope>
    <source>
        <strain evidence="5">Wsw4-B4</strain>
    </source>
</reference>
<keyword evidence="2 5" id="KW-0238">DNA-binding</keyword>
<dbReference type="EMBL" id="CP106735">
    <property type="protein sequence ID" value="UXX79060.1"/>
    <property type="molecule type" value="Genomic_DNA"/>
</dbReference>
<dbReference type="Pfam" id="PF00356">
    <property type="entry name" value="LacI"/>
    <property type="match status" value="1"/>
</dbReference>
<sequence length="345" mass="39161">MPKRITIKEIAKLANVSIGTVDRALHDRSRVAQATKDKILEIAKKGNYSSNIYARSLKLNRTYQIAVVLPDNNPYWDKHRAGISRGMSEFGDMGFAQQEYRISTTREADRIAAIEQALADEPDGLILTPNMLKIGGRAMELLSQTEVPFVFVDADMEGVDNLSFVGQDTFQSGRMAGSILQNPYTHDYSVWVVTLSESDAQNKAIKTRIAGLESFYKNDPTVKIIHINLEKDGLSIDELKRQMREAKLAVHLFIPNSKSHLLMNELHDIREQAKMRVIGYDLVDENVDCLQKGWVDVVIDQQPIMQGYLAVQSLYKYLILKSEVTKNQYLPLDIITKENLKYCDY</sequence>
<dbReference type="Gene3D" id="1.10.260.40">
    <property type="entry name" value="lambda repressor-like DNA-binding domains"/>
    <property type="match status" value="1"/>
</dbReference>
<gene>
    <name evidence="5" type="ORF">N7E81_17030</name>
</gene>
<dbReference type="InterPro" id="IPR010982">
    <property type="entry name" value="Lambda_DNA-bd_dom_sf"/>
</dbReference>
<dbReference type="Proteomes" id="UP001062165">
    <property type="component" value="Chromosome"/>
</dbReference>
<dbReference type="InterPro" id="IPR000843">
    <property type="entry name" value="HTH_LacI"/>
</dbReference>
<feature type="domain" description="HTH lacI-type" evidence="4">
    <location>
        <begin position="5"/>
        <end position="59"/>
    </location>
</feature>
<dbReference type="SMART" id="SM00354">
    <property type="entry name" value="HTH_LACI"/>
    <property type="match status" value="1"/>
</dbReference>
<dbReference type="CDD" id="cd01392">
    <property type="entry name" value="HTH_LacI"/>
    <property type="match status" value="1"/>
</dbReference>
<protein>
    <submittedName>
        <fullName evidence="5">LacI family DNA-binding transcriptional regulator</fullName>
    </submittedName>
</protein>
<dbReference type="Gene3D" id="3.40.50.2300">
    <property type="match status" value="2"/>
</dbReference>
<organism evidence="5 6">
    <name type="scientific">Reichenbachiella carrageenanivorans</name>
    <dbReference type="NCBI Taxonomy" id="2979869"/>
    <lineage>
        <taxon>Bacteria</taxon>
        <taxon>Pseudomonadati</taxon>
        <taxon>Bacteroidota</taxon>
        <taxon>Cytophagia</taxon>
        <taxon>Cytophagales</taxon>
        <taxon>Reichenbachiellaceae</taxon>
        <taxon>Reichenbachiella</taxon>
    </lineage>
</organism>
<evidence type="ECO:0000259" key="4">
    <source>
        <dbReference type="PROSITE" id="PS50932"/>
    </source>
</evidence>
<accession>A0ABY6CYR5</accession>
<evidence type="ECO:0000256" key="2">
    <source>
        <dbReference type="ARBA" id="ARBA00023125"/>
    </source>
</evidence>
<keyword evidence="3" id="KW-0804">Transcription</keyword>
<evidence type="ECO:0000256" key="3">
    <source>
        <dbReference type="ARBA" id="ARBA00023163"/>
    </source>
</evidence>
<dbReference type="SUPFAM" id="SSF53822">
    <property type="entry name" value="Periplasmic binding protein-like I"/>
    <property type="match status" value="1"/>
</dbReference>
<dbReference type="GO" id="GO:0003677">
    <property type="term" value="F:DNA binding"/>
    <property type="evidence" value="ECO:0007669"/>
    <property type="project" value="UniProtKB-KW"/>
</dbReference>
<dbReference type="InterPro" id="IPR025997">
    <property type="entry name" value="SBP_2_dom"/>
</dbReference>
<dbReference type="PANTHER" id="PTHR30146">
    <property type="entry name" value="LACI-RELATED TRANSCRIPTIONAL REPRESSOR"/>
    <property type="match status" value="1"/>
</dbReference>
<dbReference type="PROSITE" id="PS00356">
    <property type="entry name" value="HTH_LACI_1"/>
    <property type="match status" value="1"/>
</dbReference>
<proteinExistence type="predicted"/>
<dbReference type="PROSITE" id="PS50932">
    <property type="entry name" value="HTH_LACI_2"/>
    <property type="match status" value="1"/>
</dbReference>
<dbReference type="InterPro" id="IPR028082">
    <property type="entry name" value="Peripla_BP_I"/>
</dbReference>
<dbReference type="Pfam" id="PF13407">
    <property type="entry name" value="Peripla_BP_4"/>
    <property type="match status" value="1"/>
</dbReference>
<dbReference type="SUPFAM" id="SSF47413">
    <property type="entry name" value="lambda repressor-like DNA-binding domains"/>
    <property type="match status" value="1"/>
</dbReference>
<dbReference type="PANTHER" id="PTHR30146:SF144">
    <property type="entry name" value="LACI-FAMILY TRANSCRIPTION REGULATOR"/>
    <property type="match status" value="1"/>
</dbReference>
<dbReference type="RefSeq" id="WP_263050803.1">
    <property type="nucleotide sequence ID" value="NZ_CP106735.1"/>
</dbReference>
<evidence type="ECO:0000313" key="5">
    <source>
        <dbReference type="EMBL" id="UXX79060.1"/>
    </source>
</evidence>